<dbReference type="FunCoup" id="A0A067LZE0">
    <property type="interactions" value="538"/>
</dbReference>
<sequence length="443" mass="47327">MADKATRAPTKAEPKQKGPPPTAVPPPKPKLSKAERRELQEKQRAAKSEAAAAGPSTKPGPAKQKPQKPSADAPPFSVAASQQGAAAPSRRRSFSSSTGPGAAHDIRSLHIFSHFGLPKSSSHGIKGDIHPAIVRLALQFSEFKIVGANARCIATLTAFKTLIQEYQTPPQITLSRHLMTYLSPQISYLVSAGRPMSVSMGNAIRHLKYEISILDIDMPEQDAKNFLCERINHFIRDRIVVADQVIQQLCLEKIHNGDIVLTYARSSVVEKALLEAHQAHISFSVIVVDSLPLGEAKHLLHTLTSAGIPTTYITLPALPSILSSVTTVLLGAHALHSNGALFSRAGTALVAMMARSRGVPVLVCCETYKFSDGVSLDSFTKNELAPAPKKSPNSTNPPNLHVLSPLYDLTPPSNITAVVTEVGLIPPSSVPMVISGRGLNQGA</sequence>
<proteinExistence type="inferred from homology"/>
<evidence type="ECO:0000256" key="6">
    <source>
        <dbReference type="ARBA" id="ARBA00044147"/>
    </source>
</evidence>
<dbReference type="Proteomes" id="UP000027195">
    <property type="component" value="Unassembled WGS sequence"/>
</dbReference>
<dbReference type="PANTHER" id="PTHR10233">
    <property type="entry name" value="TRANSLATION INITIATION FACTOR EIF-2B"/>
    <property type="match status" value="1"/>
</dbReference>
<dbReference type="STRING" id="930990.A0A067LZE0"/>
<protein>
    <recommendedName>
        <fullName evidence="6">Translation initiation factor eIF2B subunit delta</fullName>
    </recommendedName>
    <alternativeName>
        <fullName evidence="7">eIF2B GDP-GTP exchange factor subunit delta</fullName>
    </alternativeName>
</protein>
<dbReference type="InterPro" id="IPR037171">
    <property type="entry name" value="NagB/RpiA_transferase-like"/>
</dbReference>
<evidence type="ECO:0000256" key="1">
    <source>
        <dbReference type="ARBA" id="ARBA00004514"/>
    </source>
</evidence>
<dbReference type="PANTHER" id="PTHR10233:SF14">
    <property type="entry name" value="TRANSLATION INITIATION FACTOR EIF-2B SUBUNIT DELTA"/>
    <property type="match status" value="1"/>
</dbReference>
<dbReference type="OrthoDB" id="10254737at2759"/>
<evidence type="ECO:0000256" key="7">
    <source>
        <dbReference type="ARBA" id="ARBA00044356"/>
    </source>
</evidence>
<evidence type="ECO:0000256" key="2">
    <source>
        <dbReference type="ARBA" id="ARBA00007251"/>
    </source>
</evidence>
<dbReference type="InterPro" id="IPR000649">
    <property type="entry name" value="IF-2B-related"/>
</dbReference>
<evidence type="ECO:0000256" key="5">
    <source>
        <dbReference type="ARBA" id="ARBA00022917"/>
    </source>
</evidence>
<dbReference type="Pfam" id="PF01008">
    <property type="entry name" value="IF-2B"/>
    <property type="match status" value="1"/>
</dbReference>
<keyword evidence="5" id="KW-0648">Protein biosynthesis</keyword>
<evidence type="ECO:0000313" key="12">
    <source>
        <dbReference type="Proteomes" id="UP000027195"/>
    </source>
</evidence>
<dbReference type="SUPFAM" id="SSF100950">
    <property type="entry name" value="NagB/RpiA/CoA transferase-like"/>
    <property type="match status" value="1"/>
</dbReference>
<evidence type="ECO:0000256" key="10">
    <source>
        <dbReference type="SAM" id="MobiDB-lite"/>
    </source>
</evidence>
<keyword evidence="3" id="KW-0963">Cytoplasm</keyword>
<accession>A0A067LZE0</accession>
<evidence type="ECO:0000313" key="11">
    <source>
        <dbReference type="EMBL" id="KDQ07750.1"/>
    </source>
</evidence>
<comment type="similarity">
    <text evidence="2 9">Belongs to the eIF-2B alpha/beta/delta subunits family.</text>
</comment>
<dbReference type="HOGENOM" id="CLU_016218_3_1_1"/>
<comment type="subcellular location">
    <subcellularLocation>
        <location evidence="1">Cytoplasm</location>
        <location evidence="1">Cytosol</location>
    </subcellularLocation>
</comment>
<feature type="region of interest" description="Disordered" evidence="10">
    <location>
        <begin position="1"/>
        <end position="101"/>
    </location>
</feature>
<feature type="compositionally biased region" description="Basic and acidic residues" evidence="10">
    <location>
        <begin position="1"/>
        <end position="16"/>
    </location>
</feature>
<dbReference type="GO" id="GO:0005829">
    <property type="term" value="C:cytosol"/>
    <property type="evidence" value="ECO:0007669"/>
    <property type="project" value="UniProtKB-SubCell"/>
</dbReference>
<evidence type="ECO:0000256" key="9">
    <source>
        <dbReference type="RuleBase" id="RU003814"/>
    </source>
</evidence>
<dbReference type="InterPro" id="IPR042529">
    <property type="entry name" value="IF_2B-like_C"/>
</dbReference>
<evidence type="ECO:0000256" key="4">
    <source>
        <dbReference type="ARBA" id="ARBA00022540"/>
    </source>
</evidence>
<keyword evidence="12" id="KW-1185">Reference proteome</keyword>
<name>A0A067LZE0_BOTB1</name>
<gene>
    <name evidence="11" type="ORF">BOTBODRAFT_119644</name>
</gene>
<keyword evidence="4" id="KW-0396">Initiation factor</keyword>
<dbReference type="EMBL" id="KL198101">
    <property type="protein sequence ID" value="KDQ07750.1"/>
    <property type="molecule type" value="Genomic_DNA"/>
</dbReference>
<feature type="compositionally biased region" description="Low complexity" evidence="10">
    <location>
        <begin position="48"/>
        <end position="75"/>
    </location>
</feature>
<dbReference type="Gene3D" id="3.40.50.10470">
    <property type="entry name" value="Translation initiation factor eif-2b, domain 2"/>
    <property type="match status" value="1"/>
</dbReference>
<evidence type="ECO:0000256" key="8">
    <source>
        <dbReference type="ARBA" id="ARBA00046432"/>
    </source>
</evidence>
<dbReference type="AlphaFoldDB" id="A0A067LZE0"/>
<dbReference type="GO" id="GO:0003743">
    <property type="term" value="F:translation initiation factor activity"/>
    <property type="evidence" value="ECO:0007669"/>
    <property type="project" value="UniProtKB-KW"/>
</dbReference>
<evidence type="ECO:0000256" key="3">
    <source>
        <dbReference type="ARBA" id="ARBA00022490"/>
    </source>
</evidence>
<organism evidence="11 12">
    <name type="scientific">Botryobasidium botryosum (strain FD-172 SS1)</name>
    <dbReference type="NCBI Taxonomy" id="930990"/>
    <lineage>
        <taxon>Eukaryota</taxon>
        <taxon>Fungi</taxon>
        <taxon>Dikarya</taxon>
        <taxon>Basidiomycota</taxon>
        <taxon>Agaricomycotina</taxon>
        <taxon>Agaricomycetes</taxon>
        <taxon>Cantharellales</taxon>
        <taxon>Botryobasidiaceae</taxon>
        <taxon>Botryobasidium</taxon>
    </lineage>
</organism>
<comment type="subunit">
    <text evidence="8">Component of the translation initiation factor 2B (eIF2B) complex which is a heterodecamer of two sets of five different subunits: alpha, beta, gamma, delta and epsilon. Subunits alpha, beta and delta comprise a regulatory subcomplex and subunits epsilon and gamma comprise a catalytic subcomplex. Within the complex, the hexameric regulatory complex resides at the center, with the two heterodimeric catalytic subcomplexes bound on opposite sides.</text>
</comment>
<feature type="compositionally biased region" description="Pro residues" evidence="10">
    <location>
        <begin position="17"/>
        <end position="29"/>
    </location>
</feature>
<dbReference type="InParanoid" id="A0A067LZE0"/>
<reference evidence="12" key="1">
    <citation type="journal article" date="2014" name="Proc. Natl. Acad. Sci. U.S.A.">
        <title>Extensive sampling of basidiomycete genomes demonstrates inadequacy of the white-rot/brown-rot paradigm for wood decay fungi.</title>
        <authorList>
            <person name="Riley R."/>
            <person name="Salamov A.A."/>
            <person name="Brown D.W."/>
            <person name="Nagy L.G."/>
            <person name="Floudas D."/>
            <person name="Held B.W."/>
            <person name="Levasseur A."/>
            <person name="Lombard V."/>
            <person name="Morin E."/>
            <person name="Otillar R."/>
            <person name="Lindquist E.A."/>
            <person name="Sun H."/>
            <person name="LaButti K.M."/>
            <person name="Schmutz J."/>
            <person name="Jabbour D."/>
            <person name="Luo H."/>
            <person name="Baker S.E."/>
            <person name="Pisabarro A.G."/>
            <person name="Walton J.D."/>
            <person name="Blanchette R.A."/>
            <person name="Henrissat B."/>
            <person name="Martin F."/>
            <person name="Cullen D."/>
            <person name="Hibbett D.S."/>
            <person name="Grigoriev I.V."/>
        </authorList>
    </citation>
    <scope>NUCLEOTIDE SEQUENCE [LARGE SCALE GENOMIC DNA]</scope>
    <source>
        <strain evidence="12">FD-172 SS1</strain>
    </source>
</reference>
<feature type="compositionally biased region" description="Basic and acidic residues" evidence="10">
    <location>
        <begin position="32"/>
        <end position="47"/>
    </location>
</feature>